<protein>
    <submittedName>
        <fullName evidence="2">Uncharacterized protein</fullName>
    </submittedName>
</protein>
<keyword evidence="1" id="KW-0472">Membrane</keyword>
<keyword evidence="3" id="KW-1185">Reference proteome</keyword>
<gene>
    <name evidence="2" type="ORF">ACFQ4R_02225</name>
</gene>
<dbReference type="RefSeq" id="WP_164509146.1">
    <property type="nucleotide sequence ID" value="NZ_JBHTOH010000015.1"/>
</dbReference>
<keyword evidence="1" id="KW-0812">Transmembrane</keyword>
<reference evidence="3" key="1">
    <citation type="journal article" date="2019" name="Int. J. Syst. Evol. Microbiol.">
        <title>The Global Catalogue of Microorganisms (GCM) 10K type strain sequencing project: providing services to taxonomists for standard genome sequencing and annotation.</title>
        <authorList>
            <consortium name="The Broad Institute Genomics Platform"/>
            <consortium name="The Broad Institute Genome Sequencing Center for Infectious Disease"/>
            <person name="Wu L."/>
            <person name="Ma J."/>
        </authorList>
    </citation>
    <scope>NUCLEOTIDE SEQUENCE [LARGE SCALE GENOMIC DNA]</scope>
    <source>
        <strain evidence="3">CCM 8937</strain>
    </source>
</reference>
<dbReference type="Proteomes" id="UP001597191">
    <property type="component" value="Unassembled WGS sequence"/>
</dbReference>
<sequence>MNNPKWLNILLVIVYALVVVLLIVHQSMASMYLMGFGMLGEAVYGLITSSNKH</sequence>
<evidence type="ECO:0000256" key="1">
    <source>
        <dbReference type="SAM" id="Phobius"/>
    </source>
</evidence>
<evidence type="ECO:0000313" key="2">
    <source>
        <dbReference type="EMBL" id="MFD1410442.1"/>
    </source>
</evidence>
<comment type="caution">
    <text evidence="2">The sequence shown here is derived from an EMBL/GenBank/DDBJ whole genome shotgun (WGS) entry which is preliminary data.</text>
</comment>
<organism evidence="2 3">
    <name type="scientific">Lapidilactobacillus gannanensis</name>
    <dbReference type="NCBI Taxonomy" id="2486002"/>
    <lineage>
        <taxon>Bacteria</taxon>
        <taxon>Bacillati</taxon>
        <taxon>Bacillota</taxon>
        <taxon>Bacilli</taxon>
        <taxon>Lactobacillales</taxon>
        <taxon>Lactobacillaceae</taxon>
        <taxon>Lapidilactobacillus</taxon>
    </lineage>
</organism>
<accession>A0ABW4BJL8</accession>
<name>A0ABW4BJL8_9LACO</name>
<dbReference type="EMBL" id="JBHTOH010000015">
    <property type="protein sequence ID" value="MFD1410442.1"/>
    <property type="molecule type" value="Genomic_DNA"/>
</dbReference>
<keyword evidence="1" id="KW-1133">Transmembrane helix</keyword>
<proteinExistence type="predicted"/>
<evidence type="ECO:0000313" key="3">
    <source>
        <dbReference type="Proteomes" id="UP001597191"/>
    </source>
</evidence>
<feature type="transmembrane region" description="Helical" evidence="1">
    <location>
        <begin position="6"/>
        <end position="24"/>
    </location>
</feature>